<sequence>MLPSTVGGRGRYLMLGIALALAALLALASASESDHKVRAHDSHAASPCHGSKSQLAPIPVNLSNRAGSGPPRRSDLALLGWWRRPLSRGCSNVKFGWGLGADATREFLVFDSRGRV</sequence>
<reference evidence="3" key="2">
    <citation type="submission" date="2019-07" db="EMBL/GenBank/DDBJ databases">
        <authorList>
            <person name="Seetharam A."/>
            <person name="Woodhouse M."/>
            <person name="Cannon E."/>
        </authorList>
    </citation>
    <scope>NUCLEOTIDE SEQUENCE [LARGE SCALE GENOMIC DNA]</scope>
    <source>
        <strain evidence="3">cv. B73</strain>
    </source>
</reference>
<dbReference type="AlphaFoldDB" id="A0A804N6K1"/>
<evidence type="ECO:0000256" key="1">
    <source>
        <dbReference type="SAM" id="MobiDB-lite"/>
    </source>
</evidence>
<evidence type="ECO:0000313" key="3">
    <source>
        <dbReference type="EnsemblPlants" id="Zm00001eb138900_P001"/>
    </source>
</evidence>
<dbReference type="Proteomes" id="UP000007305">
    <property type="component" value="Chromosome 3"/>
</dbReference>
<name>A0A804N6K1_MAIZE</name>
<dbReference type="InParanoid" id="A0A804N6K1"/>
<protein>
    <submittedName>
        <fullName evidence="3">Uncharacterized protein</fullName>
    </submittedName>
</protein>
<reference evidence="4" key="1">
    <citation type="submission" date="2015-12" db="EMBL/GenBank/DDBJ databases">
        <title>Update maize B73 reference genome by single molecule sequencing technologies.</title>
        <authorList>
            <consortium name="Maize Genome Sequencing Project"/>
            <person name="Ware D."/>
        </authorList>
    </citation>
    <scope>NUCLEOTIDE SEQUENCE [LARGE SCALE GENOMIC DNA]</scope>
    <source>
        <strain evidence="4">cv. B73</strain>
    </source>
</reference>
<evidence type="ECO:0000313" key="4">
    <source>
        <dbReference type="Proteomes" id="UP000007305"/>
    </source>
</evidence>
<dbReference type="Gramene" id="Zm00001eb138900_T001">
    <property type="protein sequence ID" value="Zm00001eb138900_P001"/>
    <property type="gene ID" value="Zm00001eb138900"/>
</dbReference>
<accession>A0A804N6K1</accession>
<feature type="chain" id="PRO_5032488581" evidence="2">
    <location>
        <begin position="31"/>
        <end position="116"/>
    </location>
</feature>
<organism evidence="3 4">
    <name type="scientific">Zea mays</name>
    <name type="common">Maize</name>
    <dbReference type="NCBI Taxonomy" id="4577"/>
    <lineage>
        <taxon>Eukaryota</taxon>
        <taxon>Viridiplantae</taxon>
        <taxon>Streptophyta</taxon>
        <taxon>Embryophyta</taxon>
        <taxon>Tracheophyta</taxon>
        <taxon>Spermatophyta</taxon>
        <taxon>Magnoliopsida</taxon>
        <taxon>Liliopsida</taxon>
        <taxon>Poales</taxon>
        <taxon>Poaceae</taxon>
        <taxon>PACMAD clade</taxon>
        <taxon>Panicoideae</taxon>
        <taxon>Andropogonodae</taxon>
        <taxon>Andropogoneae</taxon>
        <taxon>Tripsacinae</taxon>
        <taxon>Zea</taxon>
    </lineage>
</organism>
<feature type="signal peptide" evidence="2">
    <location>
        <begin position="1"/>
        <end position="30"/>
    </location>
</feature>
<proteinExistence type="predicted"/>
<keyword evidence="4" id="KW-1185">Reference proteome</keyword>
<keyword evidence="2" id="KW-0732">Signal</keyword>
<reference evidence="3" key="3">
    <citation type="submission" date="2021-05" db="UniProtKB">
        <authorList>
            <consortium name="EnsemblPlants"/>
        </authorList>
    </citation>
    <scope>IDENTIFICATION</scope>
    <source>
        <strain evidence="3">cv. B73</strain>
    </source>
</reference>
<dbReference type="EnsemblPlants" id="Zm00001eb138900_T001">
    <property type="protein sequence ID" value="Zm00001eb138900_P001"/>
    <property type="gene ID" value="Zm00001eb138900"/>
</dbReference>
<feature type="region of interest" description="Disordered" evidence="1">
    <location>
        <begin position="36"/>
        <end position="72"/>
    </location>
</feature>
<evidence type="ECO:0000256" key="2">
    <source>
        <dbReference type="SAM" id="SignalP"/>
    </source>
</evidence>